<proteinExistence type="predicted"/>
<organism evidence="1 2">
    <name type="scientific">Pontibacter populi</name>
    <dbReference type="NCBI Taxonomy" id="890055"/>
    <lineage>
        <taxon>Bacteria</taxon>
        <taxon>Pseudomonadati</taxon>
        <taxon>Bacteroidota</taxon>
        <taxon>Cytophagia</taxon>
        <taxon>Cytophagales</taxon>
        <taxon>Hymenobacteraceae</taxon>
        <taxon>Pontibacter</taxon>
    </lineage>
</organism>
<sequence length="196" mass="22562">MIESKDFTYFLTVFESGEMGLEIGETRLYYNIDGGQLKVLSEFRAGEYYKRHYPDAMSVHTMNLRDSTATIKNILGDFIIEYITSSLVRNYPHFVGSALFTHDEYNNLYNISLELVRKQQEKAKLNTTELTELCSRYRLNPVPVDDDGNSWKANCPSGGHHWIMIAADSWGCGYCKKKGGVEELVNWLEQVKQKHI</sequence>
<reference evidence="1 2" key="1">
    <citation type="submission" date="2021-07" db="EMBL/GenBank/DDBJ databases">
        <authorList>
            <person name="Kim M.K."/>
        </authorList>
    </citation>
    <scope>NUCLEOTIDE SEQUENCE [LARGE SCALE GENOMIC DNA]</scope>
    <source>
        <strain evidence="1 2">HLY7-15</strain>
    </source>
</reference>
<gene>
    <name evidence="1" type="ORF">KYK27_12470</name>
</gene>
<dbReference type="Proteomes" id="UP000774935">
    <property type="component" value="Unassembled WGS sequence"/>
</dbReference>
<dbReference type="RefSeq" id="WP_199110378.1">
    <property type="nucleotide sequence ID" value="NZ_JAHWXQ010000003.1"/>
</dbReference>
<evidence type="ECO:0000313" key="1">
    <source>
        <dbReference type="EMBL" id="MBW3365866.1"/>
    </source>
</evidence>
<accession>A0ABS6XD00</accession>
<comment type="caution">
    <text evidence="1">The sequence shown here is derived from an EMBL/GenBank/DDBJ whole genome shotgun (WGS) entry which is preliminary data.</text>
</comment>
<evidence type="ECO:0008006" key="3">
    <source>
        <dbReference type="Google" id="ProtNLM"/>
    </source>
</evidence>
<name>A0ABS6XD00_9BACT</name>
<dbReference type="EMBL" id="JAHWXQ010000003">
    <property type="protein sequence ID" value="MBW3365866.1"/>
    <property type="molecule type" value="Genomic_DNA"/>
</dbReference>
<evidence type="ECO:0000313" key="2">
    <source>
        <dbReference type="Proteomes" id="UP000774935"/>
    </source>
</evidence>
<keyword evidence="2" id="KW-1185">Reference proteome</keyword>
<protein>
    <recommendedName>
        <fullName evidence="3">Zinc finger CHC2-type domain-containing protein</fullName>
    </recommendedName>
</protein>